<keyword evidence="4" id="KW-1185">Reference proteome</keyword>
<evidence type="ECO:0008006" key="5">
    <source>
        <dbReference type="Google" id="ProtNLM"/>
    </source>
</evidence>
<accession>A0A200Q0Y8</accession>
<dbReference type="AlphaFoldDB" id="A0A200Q0Y8"/>
<evidence type="ECO:0000256" key="2">
    <source>
        <dbReference type="SAM" id="MobiDB-lite"/>
    </source>
</evidence>
<dbReference type="OMA" id="QESPWNT"/>
<gene>
    <name evidence="3" type="ORF">BVC80_8677g17</name>
</gene>
<dbReference type="EMBL" id="MVGT01003396">
    <property type="protein sequence ID" value="OVA04117.1"/>
    <property type="molecule type" value="Genomic_DNA"/>
</dbReference>
<keyword evidence="1" id="KW-0175">Coiled coil</keyword>
<evidence type="ECO:0000313" key="4">
    <source>
        <dbReference type="Proteomes" id="UP000195402"/>
    </source>
</evidence>
<name>A0A200Q0Y8_MACCD</name>
<proteinExistence type="predicted"/>
<protein>
    <recommendedName>
        <fullName evidence="5">WEB family</fullName>
    </recommendedName>
</protein>
<feature type="coiled-coil region" evidence="1">
    <location>
        <begin position="93"/>
        <end position="148"/>
    </location>
</feature>
<comment type="caution">
    <text evidence="3">The sequence shown here is derived from an EMBL/GenBank/DDBJ whole genome shotgun (WGS) entry which is preliminary data.</text>
</comment>
<dbReference type="OrthoDB" id="685187at2759"/>
<dbReference type="Proteomes" id="UP000195402">
    <property type="component" value="Unassembled WGS sequence"/>
</dbReference>
<feature type="region of interest" description="Disordered" evidence="2">
    <location>
        <begin position="60"/>
        <end position="90"/>
    </location>
</feature>
<dbReference type="InParanoid" id="A0A200Q0Y8"/>
<dbReference type="STRING" id="56857.A0A200Q0Y8"/>
<sequence>METQEPPSDDHEKTIVNNSILSSIDTSRPFRSVKEAVAIFDERLLAGVFFSSPKPFTTISNNQLETTPKPPLPPLFSPSSNSTPKQLPREDGTFAMKNTLKRLEVELEDTKRELSLLKERESETEIALASLNAELHKSMSKMAEAEAVAARAKAVVAKKGDQVIGGNYNKYGGEDNDICEEITSIMKMENYSSSLAEVLSLGEKEGYFEAKKKDQKKIKMTVKKKKPIIPLVGDLFSRKKSSSKSLYNPLYTSSFDHSYFN</sequence>
<reference evidence="3 4" key="1">
    <citation type="journal article" date="2017" name="Mol. Plant">
        <title>The Genome of Medicinal Plant Macleaya cordata Provides New Insights into Benzylisoquinoline Alkaloids Metabolism.</title>
        <authorList>
            <person name="Liu X."/>
            <person name="Liu Y."/>
            <person name="Huang P."/>
            <person name="Ma Y."/>
            <person name="Qing Z."/>
            <person name="Tang Q."/>
            <person name="Cao H."/>
            <person name="Cheng P."/>
            <person name="Zheng Y."/>
            <person name="Yuan Z."/>
            <person name="Zhou Y."/>
            <person name="Liu J."/>
            <person name="Tang Z."/>
            <person name="Zhuo Y."/>
            <person name="Zhang Y."/>
            <person name="Yu L."/>
            <person name="Huang J."/>
            <person name="Yang P."/>
            <person name="Peng Q."/>
            <person name="Zhang J."/>
            <person name="Jiang W."/>
            <person name="Zhang Z."/>
            <person name="Lin K."/>
            <person name="Ro D.K."/>
            <person name="Chen X."/>
            <person name="Xiong X."/>
            <person name="Shang Y."/>
            <person name="Huang S."/>
            <person name="Zeng J."/>
        </authorList>
    </citation>
    <scope>NUCLEOTIDE SEQUENCE [LARGE SCALE GENOMIC DNA]</scope>
    <source>
        <strain evidence="4">cv. BLH2017</strain>
        <tissue evidence="3">Root</tissue>
    </source>
</reference>
<organism evidence="3 4">
    <name type="scientific">Macleaya cordata</name>
    <name type="common">Five-seeded plume-poppy</name>
    <name type="synonym">Bocconia cordata</name>
    <dbReference type="NCBI Taxonomy" id="56857"/>
    <lineage>
        <taxon>Eukaryota</taxon>
        <taxon>Viridiplantae</taxon>
        <taxon>Streptophyta</taxon>
        <taxon>Embryophyta</taxon>
        <taxon>Tracheophyta</taxon>
        <taxon>Spermatophyta</taxon>
        <taxon>Magnoliopsida</taxon>
        <taxon>Ranunculales</taxon>
        <taxon>Papaveraceae</taxon>
        <taxon>Papaveroideae</taxon>
        <taxon>Macleaya</taxon>
    </lineage>
</organism>
<evidence type="ECO:0000256" key="1">
    <source>
        <dbReference type="SAM" id="Coils"/>
    </source>
</evidence>
<evidence type="ECO:0000313" key="3">
    <source>
        <dbReference type="EMBL" id="OVA04117.1"/>
    </source>
</evidence>